<sequence length="137" mass="14253">MNMTSKITSAIVLSFAALGAGHAMAVEGGDRGVGLAQHFAATSNQTRDAVRAEYLRAAAAGEVVASGDRASRLAAPVVAQTNTTREQVRAEYFRAVRSGDIVQSGDAGVKLNELYPSQYPQAERASRVAGTATATQL</sequence>
<protein>
    <recommendedName>
        <fullName evidence="4">DUF4148 domain-containing protein</fullName>
    </recommendedName>
</protein>
<dbReference type="EMBL" id="JBHTCA010000002">
    <property type="protein sequence ID" value="MFC7408099.1"/>
    <property type="molecule type" value="Genomic_DNA"/>
</dbReference>
<keyword evidence="3" id="KW-1185">Reference proteome</keyword>
<dbReference type="Proteomes" id="UP001596501">
    <property type="component" value="Unassembled WGS sequence"/>
</dbReference>
<evidence type="ECO:0000313" key="3">
    <source>
        <dbReference type="Proteomes" id="UP001596501"/>
    </source>
</evidence>
<name>A0ABW2QF46_9BURK</name>
<evidence type="ECO:0000313" key="2">
    <source>
        <dbReference type="EMBL" id="MFC7408099.1"/>
    </source>
</evidence>
<organism evidence="2 3">
    <name type="scientific">Hydrogenophaga atypica</name>
    <dbReference type="NCBI Taxonomy" id="249409"/>
    <lineage>
        <taxon>Bacteria</taxon>
        <taxon>Pseudomonadati</taxon>
        <taxon>Pseudomonadota</taxon>
        <taxon>Betaproteobacteria</taxon>
        <taxon>Burkholderiales</taxon>
        <taxon>Comamonadaceae</taxon>
        <taxon>Hydrogenophaga</taxon>
    </lineage>
</organism>
<dbReference type="RefSeq" id="WP_382201361.1">
    <property type="nucleotide sequence ID" value="NZ_JBHTCA010000002.1"/>
</dbReference>
<gene>
    <name evidence="2" type="ORF">ACFQPB_04440</name>
</gene>
<evidence type="ECO:0008006" key="4">
    <source>
        <dbReference type="Google" id="ProtNLM"/>
    </source>
</evidence>
<feature type="chain" id="PRO_5045260747" description="DUF4148 domain-containing protein" evidence="1">
    <location>
        <begin position="26"/>
        <end position="137"/>
    </location>
</feature>
<feature type="signal peptide" evidence="1">
    <location>
        <begin position="1"/>
        <end position="25"/>
    </location>
</feature>
<accession>A0ABW2QF46</accession>
<comment type="caution">
    <text evidence="2">The sequence shown here is derived from an EMBL/GenBank/DDBJ whole genome shotgun (WGS) entry which is preliminary data.</text>
</comment>
<proteinExistence type="predicted"/>
<reference evidence="3" key="1">
    <citation type="journal article" date="2019" name="Int. J. Syst. Evol. Microbiol.">
        <title>The Global Catalogue of Microorganisms (GCM) 10K type strain sequencing project: providing services to taxonomists for standard genome sequencing and annotation.</title>
        <authorList>
            <consortium name="The Broad Institute Genomics Platform"/>
            <consortium name="The Broad Institute Genome Sequencing Center for Infectious Disease"/>
            <person name="Wu L."/>
            <person name="Ma J."/>
        </authorList>
    </citation>
    <scope>NUCLEOTIDE SEQUENCE [LARGE SCALE GENOMIC DNA]</scope>
    <source>
        <strain evidence="3">CGMCC 1.12371</strain>
    </source>
</reference>
<evidence type="ECO:0000256" key="1">
    <source>
        <dbReference type="SAM" id="SignalP"/>
    </source>
</evidence>
<keyword evidence="1" id="KW-0732">Signal</keyword>